<keyword evidence="1" id="KW-0472">Membrane</keyword>
<dbReference type="InterPro" id="IPR012908">
    <property type="entry name" value="PGAP1-ab_dom-like"/>
</dbReference>
<keyword evidence="4" id="KW-1185">Reference proteome</keyword>
<dbReference type="SUPFAM" id="SSF53474">
    <property type="entry name" value="alpha/beta-Hydrolases"/>
    <property type="match status" value="1"/>
</dbReference>
<protein>
    <submittedName>
        <fullName evidence="3">PGAP1-like protein</fullName>
    </submittedName>
</protein>
<dbReference type="Proteomes" id="UP000192906">
    <property type="component" value="Unassembled WGS sequence"/>
</dbReference>
<proteinExistence type="predicted"/>
<name>A0A1X7DD94_9BACT</name>
<feature type="domain" description="GPI inositol-deacylase PGAP1-like alpha/beta" evidence="2">
    <location>
        <begin position="124"/>
        <end position="183"/>
    </location>
</feature>
<dbReference type="EMBL" id="FWZU01000003">
    <property type="protein sequence ID" value="SMF12758.1"/>
    <property type="molecule type" value="Genomic_DNA"/>
</dbReference>
<dbReference type="PANTHER" id="PTHR37946:SF1">
    <property type="entry name" value="SLL1969 PROTEIN"/>
    <property type="match status" value="1"/>
</dbReference>
<keyword evidence="1" id="KW-0812">Transmembrane</keyword>
<dbReference type="RefSeq" id="WP_085101346.1">
    <property type="nucleotide sequence ID" value="NZ_FWZU01000003.1"/>
</dbReference>
<organism evidence="3 4">
    <name type="scientific">Desulfovibrio gilichinskyi</name>
    <dbReference type="NCBI Taxonomy" id="1519643"/>
    <lineage>
        <taxon>Bacteria</taxon>
        <taxon>Pseudomonadati</taxon>
        <taxon>Thermodesulfobacteriota</taxon>
        <taxon>Desulfovibrionia</taxon>
        <taxon>Desulfovibrionales</taxon>
        <taxon>Desulfovibrionaceae</taxon>
        <taxon>Desulfovibrio</taxon>
    </lineage>
</organism>
<dbReference type="Pfam" id="PF07819">
    <property type="entry name" value="PGAP1"/>
    <property type="match status" value="1"/>
</dbReference>
<evidence type="ECO:0000256" key="1">
    <source>
        <dbReference type="SAM" id="Phobius"/>
    </source>
</evidence>
<evidence type="ECO:0000313" key="3">
    <source>
        <dbReference type="EMBL" id="SMF12758.1"/>
    </source>
</evidence>
<dbReference type="STRING" id="1519643.SAMN06295933_1747"/>
<keyword evidence="1" id="KW-1133">Transmembrane helix</keyword>
<dbReference type="PANTHER" id="PTHR37946">
    <property type="entry name" value="SLL1969 PROTEIN"/>
    <property type="match status" value="1"/>
</dbReference>
<evidence type="ECO:0000259" key="2">
    <source>
        <dbReference type="Pfam" id="PF07819"/>
    </source>
</evidence>
<dbReference type="OrthoDB" id="275181at2"/>
<dbReference type="GO" id="GO:0016788">
    <property type="term" value="F:hydrolase activity, acting on ester bonds"/>
    <property type="evidence" value="ECO:0007669"/>
    <property type="project" value="InterPro"/>
</dbReference>
<dbReference type="Gene3D" id="3.40.50.1820">
    <property type="entry name" value="alpha/beta hydrolase"/>
    <property type="match status" value="1"/>
</dbReference>
<accession>A0A1X7DD94</accession>
<feature type="transmembrane region" description="Helical" evidence="1">
    <location>
        <begin position="6"/>
        <end position="27"/>
    </location>
</feature>
<evidence type="ECO:0000313" key="4">
    <source>
        <dbReference type="Proteomes" id="UP000192906"/>
    </source>
</evidence>
<feature type="transmembrane region" description="Helical" evidence="1">
    <location>
        <begin position="39"/>
        <end position="59"/>
    </location>
</feature>
<reference evidence="4" key="1">
    <citation type="submission" date="2017-04" db="EMBL/GenBank/DDBJ databases">
        <authorList>
            <person name="Varghese N."/>
            <person name="Submissions S."/>
        </authorList>
    </citation>
    <scope>NUCLEOTIDE SEQUENCE [LARGE SCALE GENOMIC DNA]</scope>
    <source>
        <strain evidence="4">K3S</strain>
    </source>
</reference>
<gene>
    <name evidence="3" type="ORF">SAMN06295933_1747</name>
</gene>
<sequence>MTEILITILFTILLIPLPLILVMGAANCKELMGRGYKQVIRDLLMSFATIEVSVLIAGLTRPLAFLCADRIPKKATGTVPILMTHGLYHNRTAWLMMKPRLKRAGYGNLHTWSYNSFTTSYPELVLELRRRILRLYVENNNQKIVLIGHSLGGLLIKGAVSDPVVAEKISRIITLGTPFRGSLLAKIALGRLGRSLHPESSLFETNPGNSVMNEIPKTAIYSPVDEMVIPWKNLKPLENGWQTLPCSSMGHVAMLYSSQTVSIIIELIKQ</sequence>
<dbReference type="InterPro" id="IPR029058">
    <property type="entry name" value="AB_hydrolase_fold"/>
</dbReference>
<dbReference type="AlphaFoldDB" id="A0A1X7DD94"/>